<proteinExistence type="predicted"/>
<dbReference type="Proteomes" id="UP000024635">
    <property type="component" value="Unassembled WGS sequence"/>
</dbReference>
<name>A0A016TYE1_9BILA</name>
<evidence type="ECO:0000313" key="2">
    <source>
        <dbReference type="EMBL" id="EYC07850.1"/>
    </source>
</evidence>
<feature type="region of interest" description="Disordered" evidence="1">
    <location>
        <begin position="43"/>
        <end position="74"/>
    </location>
</feature>
<gene>
    <name evidence="2" type="primary">Acey_s0068.g168</name>
    <name evidence="2" type="ORF">Y032_0068g168</name>
</gene>
<comment type="caution">
    <text evidence="2">The sequence shown here is derived from an EMBL/GenBank/DDBJ whole genome shotgun (WGS) entry which is preliminary data.</text>
</comment>
<evidence type="ECO:0000313" key="3">
    <source>
        <dbReference type="Proteomes" id="UP000024635"/>
    </source>
</evidence>
<sequence>MTNIHIMFKSRIALQILVSRPDPHMSAVDPHMPAVDPRYIRGGSAHARGGEPTLHLGRIEDPTRAESSEYKSSELARSQTMRALSKDRALQLLYDMHYGTGS</sequence>
<dbReference type="AlphaFoldDB" id="A0A016TYE1"/>
<reference evidence="3" key="1">
    <citation type="journal article" date="2015" name="Nat. Genet.">
        <title>The genome and transcriptome of the zoonotic hookworm Ancylostoma ceylanicum identify infection-specific gene families.</title>
        <authorList>
            <person name="Schwarz E.M."/>
            <person name="Hu Y."/>
            <person name="Antoshechkin I."/>
            <person name="Miller M.M."/>
            <person name="Sternberg P.W."/>
            <person name="Aroian R.V."/>
        </authorList>
    </citation>
    <scope>NUCLEOTIDE SEQUENCE</scope>
    <source>
        <strain evidence="3">HY135</strain>
    </source>
</reference>
<organism evidence="2 3">
    <name type="scientific">Ancylostoma ceylanicum</name>
    <dbReference type="NCBI Taxonomy" id="53326"/>
    <lineage>
        <taxon>Eukaryota</taxon>
        <taxon>Metazoa</taxon>
        <taxon>Ecdysozoa</taxon>
        <taxon>Nematoda</taxon>
        <taxon>Chromadorea</taxon>
        <taxon>Rhabditida</taxon>
        <taxon>Rhabditina</taxon>
        <taxon>Rhabditomorpha</taxon>
        <taxon>Strongyloidea</taxon>
        <taxon>Ancylostomatidae</taxon>
        <taxon>Ancylostomatinae</taxon>
        <taxon>Ancylostoma</taxon>
    </lineage>
</organism>
<keyword evidence="3" id="KW-1185">Reference proteome</keyword>
<dbReference type="EMBL" id="JARK01001404">
    <property type="protein sequence ID" value="EYC07850.1"/>
    <property type="molecule type" value="Genomic_DNA"/>
</dbReference>
<evidence type="ECO:0000256" key="1">
    <source>
        <dbReference type="SAM" id="MobiDB-lite"/>
    </source>
</evidence>
<feature type="compositionally biased region" description="Basic and acidic residues" evidence="1">
    <location>
        <begin position="57"/>
        <end position="74"/>
    </location>
</feature>
<protein>
    <submittedName>
        <fullName evidence="2">Uncharacterized protein</fullName>
    </submittedName>
</protein>
<accession>A0A016TYE1</accession>